<dbReference type="AlphaFoldDB" id="A0A2T4UBJ7"/>
<dbReference type="OrthoDB" id="3295697at2"/>
<name>A0A2T4UBJ7_9ACTN</name>
<dbReference type="Proteomes" id="UP000240739">
    <property type="component" value="Unassembled WGS sequence"/>
</dbReference>
<organism evidence="1 2">
    <name type="scientific">Paraconexibacter algicola</name>
    <dbReference type="NCBI Taxonomy" id="2133960"/>
    <lineage>
        <taxon>Bacteria</taxon>
        <taxon>Bacillati</taxon>
        <taxon>Actinomycetota</taxon>
        <taxon>Thermoleophilia</taxon>
        <taxon>Solirubrobacterales</taxon>
        <taxon>Paraconexibacteraceae</taxon>
        <taxon>Paraconexibacter</taxon>
    </lineage>
</organism>
<gene>
    <name evidence="1" type="ORF">C7Y72_21175</name>
</gene>
<proteinExistence type="predicted"/>
<evidence type="ECO:0000313" key="1">
    <source>
        <dbReference type="EMBL" id="PTL54264.1"/>
    </source>
</evidence>
<protein>
    <submittedName>
        <fullName evidence="1">Uncharacterized protein</fullName>
    </submittedName>
</protein>
<reference evidence="1 2" key="1">
    <citation type="submission" date="2018-03" db="EMBL/GenBank/DDBJ databases">
        <title>Aquarubrobacter algicola gen. nov., sp. nov., a novel actinobacterium isolated from shallow eutrophic lake during the end of cyanobacterial harmful algal blooms.</title>
        <authorList>
            <person name="Chun S.J."/>
        </authorList>
    </citation>
    <scope>NUCLEOTIDE SEQUENCE [LARGE SCALE GENOMIC DNA]</scope>
    <source>
        <strain evidence="1 2">Seoho-28</strain>
    </source>
</reference>
<comment type="caution">
    <text evidence="1">The sequence shown here is derived from an EMBL/GenBank/DDBJ whole genome shotgun (WGS) entry which is preliminary data.</text>
</comment>
<keyword evidence="2" id="KW-1185">Reference proteome</keyword>
<evidence type="ECO:0000313" key="2">
    <source>
        <dbReference type="Proteomes" id="UP000240739"/>
    </source>
</evidence>
<dbReference type="RefSeq" id="WP_107571206.1">
    <property type="nucleotide sequence ID" value="NZ_PYYB01000005.1"/>
</dbReference>
<dbReference type="EMBL" id="PYYB01000005">
    <property type="protein sequence ID" value="PTL54264.1"/>
    <property type="molecule type" value="Genomic_DNA"/>
</dbReference>
<accession>A0A2T4UBJ7</accession>
<sequence length="256" mass="26827">MHATARLRGHGLVLTPRAPFVLRRIGDGRDDRVAVQHGDVAATLDPRAPGSPELEAVAELLLADGPTPDGWLVEIPGAASGGSFAVRWPNHHALASSELPGVPFELWGPDGSSLFVQGPFDPPPAEGQMVAPGQAVADRGDAGGAHWLELAYADPQGATWRQRHHILPFGLVVSAQAPAAGADAAMVVAATLVGELLDHCPCTVEVSWRSADAGPTTDGTARIWRCPTCGGYWRGATRERARRLSPQHAAADLGLI</sequence>